<proteinExistence type="predicted"/>
<reference evidence="1 2" key="1">
    <citation type="submission" date="2012-02" db="EMBL/GenBank/DDBJ databases">
        <title>Improved High-Quality Draft sequence of Microvirga sp. WSM3557.</title>
        <authorList>
            <consortium name="US DOE Joint Genome Institute"/>
            <person name="Lucas S."/>
            <person name="Han J."/>
            <person name="Lapidus A."/>
            <person name="Cheng J.-F."/>
            <person name="Goodwin L."/>
            <person name="Pitluck S."/>
            <person name="Peters L."/>
            <person name="Zhang X."/>
            <person name="Detter J.C."/>
            <person name="Han C."/>
            <person name="Tapia R."/>
            <person name="Land M."/>
            <person name="Hauser L."/>
            <person name="Kyrpides N."/>
            <person name="Ivanova N."/>
            <person name="Pagani I."/>
            <person name="Brau L."/>
            <person name="Yates R."/>
            <person name="O'Hara G."/>
            <person name="Rui T."/>
            <person name="Howieson J."/>
            <person name="Reeve W."/>
            <person name="Woyke T."/>
        </authorList>
    </citation>
    <scope>NUCLEOTIDE SEQUENCE [LARGE SCALE GENOMIC DNA]</scope>
    <source>
        <strain evidence="1 2">WSM3557</strain>
    </source>
</reference>
<evidence type="ECO:0000313" key="1">
    <source>
        <dbReference type="EMBL" id="EIM26643.1"/>
    </source>
</evidence>
<evidence type="ECO:0000313" key="2">
    <source>
        <dbReference type="Proteomes" id="UP000003947"/>
    </source>
</evidence>
<dbReference type="RefSeq" id="WP_009762694.1">
    <property type="nucleotide sequence ID" value="NZ_CP141051.1"/>
</dbReference>
<dbReference type="eggNOG" id="ENOG5032S7M">
    <property type="taxonomic scope" value="Bacteria"/>
</dbReference>
<dbReference type="PATRIC" id="fig|864069.3.peg.3469"/>
<dbReference type="Proteomes" id="UP000003947">
    <property type="component" value="Unassembled WGS sequence"/>
</dbReference>
<accession>I4YRQ1</accession>
<name>I4YRQ1_9HYPH</name>
<organism evidence="1 2">
    <name type="scientific">Microvirga lotononidis</name>
    <dbReference type="NCBI Taxonomy" id="864069"/>
    <lineage>
        <taxon>Bacteria</taxon>
        <taxon>Pseudomonadati</taxon>
        <taxon>Pseudomonadota</taxon>
        <taxon>Alphaproteobacteria</taxon>
        <taxon>Hyphomicrobiales</taxon>
        <taxon>Methylobacteriaceae</taxon>
        <taxon>Microvirga</taxon>
    </lineage>
</organism>
<protein>
    <submittedName>
        <fullName evidence="1">PemK-like protein</fullName>
    </submittedName>
</protein>
<keyword evidence="2" id="KW-1185">Reference proteome</keyword>
<dbReference type="HOGENOM" id="CLU_126566_0_0_5"/>
<gene>
    <name evidence="1" type="ORF">MicloDRAFT_00031920</name>
</gene>
<dbReference type="AlphaFoldDB" id="I4YRQ1"/>
<dbReference type="EMBL" id="JH660645">
    <property type="protein sequence ID" value="EIM26643.1"/>
    <property type="molecule type" value="Genomic_DNA"/>
</dbReference>
<sequence length="147" mass="16803">MPLPAPEPGLVVCYEFLWSHEFDAGGTQGEKKRPCAIILASKTDAGQTLVTVAPITHLEPKYEDRGIEIPPRVKQHLGLDNDPSWVILDELNEFIWPGYDLYPIARNRPDKYDYGFLPPRLFDKIRDAITALDANIKRIIPRDEEDY</sequence>
<dbReference type="OrthoDB" id="7432864at2"/>
<dbReference type="STRING" id="864069.MicloDRAFT_00031920"/>